<dbReference type="EMBL" id="MU790580">
    <property type="protein sequence ID" value="KAJ3997529.1"/>
    <property type="molecule type" value="Genomic_DNA"/>
</dbReference>
<feature type="signal peptide" evidence="2">
    <location>
        <begin position="1"/>
        <end position="19"/>
    </location>
</feature>
<sequence>MRFLIALIPLITLAVHVVATNPQAGQSIPLNNVPSYPQPARLSSPYSLSDADTLVNVDLEGQQRPSAQRVQQHPSAQRVQQHPSAQRPCDACLQKALHIAEDVVKAPGRLLIASAAELAELAERNPKITATIVTCFSLGSIIYAIYHHHHDKREECEGCHVRRTGLSLPTSCQPLDCEDVCSATVSHTEGSDIVSSGRHAKRDVARLNYRRRLELD</sequence>
<reference evidence="3" key="1">
    <citation type="submission" date="2022-08" db="EMBL/GenBank/DDBJ databases">
        <authorList>
            <consortium name="DOE Joint Genome Institute"/>
            <person name="Min B."/>
            <person name="Riley R."/>
            <person name="Sierra-Patev S."/>
            <person name="Naranjo-Ortiz M."/>
            <person name="Looney B."/>
            <person name="Konkel Z."/>
            <person name="Slot J.C."/>
            <person name="Sakamoto Y."/>
            <person name="Steenwyk J.L."/>
            <person name="Rokas A."/>
            <person name="Carro J."/>
            <person name="Camarero S."/>
            <person name="Ferreira P."/>
            <person name="Molpeceres G."/>
            <person name="Ruiz-Duenas F.J."/>
            <person name="Serrano A."/>
            <person name="Henrissat B."/>
            <person name="Drula E."/>
            <person name="Hughes K.W."/>
            <person name="Mata J.L."/>
            <person name="Ishikawa N.K."/>
            <person name="Vargas-Isla R."/>
            <person name="Ushijima S."/>
            <person name="Smith C.A."/>
            <person name="Ahrendt S."/>
            <person name="Andreopoulos W."/>
            <person name="He G."/>
            <person name="Labutti K."/>
            <person name="Lipzen A."/>
            <person name="Ng V."/>
            <person name="Sandor L."/>
            <person name="Barry K."/>
            <person name="Martinez A.T."/>
            <person name="Xiao Y."/>
            <person name="Gibbons J.G."/>
            <person name="Terashima K."/>
            <person name="Hibbett D.S."/>
            <person name="Grigoriev I.V."/>
        </authorList>
    </citation>
    <scope>NUCLEOTIDE SEQUENCE</scope>
    <source>
        <strain evidence="3">TFB10827</strain>
    </source>
</reference>
<feature type="region of interest" description="Disordered" evidence="1">
    <location>
        <begin position="63"/>
        <end position="84"/>
    </location>
</feature>
<evidence type="ECO:0000313" key="3">
    <source>
        <dbReference type="EMBL" id="KAJ3997529.1"/>
    </source>
</evidence>
<feature type="chain" id="PRO_5045518850" evidence="2">
    <location>
        <begin position="20"/>
        <end position="216"/>
    </location>
</feature>
<name>A0ABQ8QG85_9AGAR</name>
<comment type="caution">
    <text evidence="3">The sequence shown here is derived from an EMBL/GenBank/DDBJ whole genome shotgun (WGS) entry which is preliminary data.</text>
</comment>
<gene>
    <name evidence="3" type="ORF">F5050DRAFT_1806757</name>
</gene>
<dbReference type="Proteomes" id="UP001163828">
    <property type="component" value="Unassembled WGS sequence"/>
</dbReference>
<proteinExistence type="predicted"/>
<organism evidence="3 4">
    <name type="scientific">Lentinula boryana</name>
    <dbReference type="NCBI Taxonomy" id="40481"/>
    <lineage>
        <taxon>Eukaryota</taxon>
        <taxon>Fungi</taxon>
        <taxon>Dikarya</taxon>
        <taxon>Basidiomycota</taxon>
        <taxon>Agaricomycotina</taxon>
        <taxon>Agaricomycetes</taxon>
        <taxon>Agaricomycetidae</taxon>
        <taxon>Agaricales</taxon>
        <taxon>Marasmiineae</taxon>
        <taxon>Omphalotaceae</taxon>
        <taxon>Lentinula</taxon>
    </lineage>
</organism>
<keyword evidence="4" id="KW-1185">Reference proteome</keyword>
<keyword evidence="2" id="KW-0732">Signal</keyword>
<protein>
    <submittedName>
        <fullName evidence="3">Uncharacterized protein</fullName>
    </submittedName>
</protein>
<evidence type="ECO:0000256" key="2">
    <source>
        <dbReference type="SAM" id="SignalP"/>
    </source>
</evidence>
<accession>A0ABQ8QG85</accession>
<evidence type="ECO:0000313" key="4">
    <source>
        <dbReference type="Proteomes" id="UP001163828"/>
    </source>
</evidence>
<evidence type="ECO:0000256" key="1">
    <source>
        <dbReference type="SAM" id="MobiDB-lite"/>
    </source>
</evidence>